<name>A0A173VZX4_9FIRM</name>
<evidence type="ECO:0000313" key="2">
    <source>
        <dbReference type="Proteomes" id="UP000095350"/>
    </source>
</evidence>
<organism evidence="1 2">
    <name type="scientific">Roseburia intestinalis</name>
    <dbReference type="NCBI Taxonomy" id="166486"/>
    <lineage>
        <taxon>Bacteria</taxon>
        <taxon>Bacillati</taxon>
        <taxon>Bacillota</taxon>
        <taxon>Clostridia</taxon>
        <taxon>Lachnospirales</taxon>
        <taxon>Lachnospiraceae</taxon>
        <taxon>Roseburia</taxon>
    </lineage>
</organism>
<dbReference type="PaxDb" id="166486-ERS852572_03992"/>
<gene>
    <name evidence="1" type="ORF">ERS852572_03992</name>
</gene>
<proteinExistence type="predicted"/>
<dbReference type="EMBL" id="CYXZ01000081">
    <property type="protein sequence ID" value="CUN32842.1"/>
    <property type="molecule type" value="Genomic_DNA"/>
</dbReference>
<reference evidence="1 2" key="1">
    <citation type="submission" date="2015-09" db="EMBL/GenBank/DDBJ databases">
        <authorList>
            <consortium name="Pathogen Informatics"/>
        </authorList>
    </citation>
    <scope>NUCLEOTIDE SEQUENCE [LARGE SCALE GENOMIC DNA]</scope>
    <source>
        <strain evidence="1 2">2789STDY5834960</strain>
    </source>
</reference>
<dbReference type="AlphaFoldDB" id="A0A173VZX4"/>
<accession>A0A173VZX4</accession>
<protein>
    <submittedName>
        <fullName evidence="1">Uncharacterized protein</fullName>
    </submittedName>
</protein>
<evidence type="ECO:0000313" key="1">
    <source>
        <dbReference type="EMBL" id="CUN32842.1"/>
    </source>
</evidence>
<sequence length="167" mass="18440">MDASELIIPAACATTLCAISKTPITIFHVFVTMRIAAADLNTHLKIIQVSTSCRLFLSAIIWIRSTVITIARITPAIGTMMEFDRFSIILKILLFHPCGVCPTCTDISATCWFTLSNIPERLLIIPPTSISFSQFVRASSKKSIRCQPPFRRPRRAAGAARISCRNA</sequence>
<dbReference type="Proteomes" id="UP000095350">
    <property type="component" value="Unassembled WGS sequence"/>
</dbReference>